<evidence type="ECO:0000256" key="2">
    <source>
        <dbReference type="ARBA" id="ARBA00004621"/>
    </source>
</evidence>
<evidence type="ECO:0000313" key="14">
    <source>
        <dbReference type="Proteomes" id="UP000202342"/>
    </source>
</evidence>
<evidence type="ECO:0000256" key="11">
    <source>
        <dbReference type="ARBA" id="ARBA00030527"/>
    </source>
</evidence>
<evidence type="ECO:0000256" key="9">
    <source>
        <dbReference type="ARBA" id="ARBA00023111"/>
    </source>
</evidence>
<name>Q0E5F3_9VIRU</name>
<evidence type="ECO:0000256" key="6">
    <source>
        <dbReference type="ARBA" id="ARBA00022884"/>
    </source>
</evidence>
<accession>Q0E5F3</accession>
<keyword evidence="5 12" id="KW-0813">Transport</keyword>
<dbReference type="GO" id="GO:0044163">
    <property type="term" value="C:host cytoskeleton"/>
    <property type="evidence" value="ECO:0007669"/>
    <property type="project" value="UniProtKB-SubCell"/>
</dbReference>
<keyword evidence="7 12" id="KW-0916">Viral movement protein</keyword>
<evidence type="ECO:0000256" key="5">
    <source>
        <dbReference type="ARBA" id="ARBA00022448"/>
    </source>
</evidence>
<evidence type="ECO:0000256" key="3">
    <source>
        <dbReference type="ARBA" id="ARBA00006984"/>
    </source>
</evidence>
<sequence>MTLSIRDSFKIDEFINLSKVEKAVPALFSRVKTVRVSTVDKIMATKNDSLSDVDLLKGVKLVNNGYVCLVGLVVSGEWNLPDNCKGGVSVCLVDKRMKRANEATLGSYHSRACKKNFSFKLIPNYSITTADAEKQPWQVLVNIRGVQMEQGYCPLSLEFVSVCIVHKNNVRKGLRERITNVAEGGSLELTEEVVESFVNDVPMAVRLNHLRNGNKKEGFSKGKYVNNNAKERSVNKFVKKSVNGKGGLKVKEISTSVEDYNSSEVSSDSFI</sequence>
<keyword evidence="6 12" id="KW-0694">RNA-binding</keyword>
<dbReference type="InterPro" id="IPR028919">
    <property type="entry name" value="Viral_movement"/>
</dbReference>
<comment type="function">
    <text evidence="12">Transports viral genome to neighboring plant cells directly through plasmosdesmata, without any budding. The movement protein allows efficient cell to cell propagation, by bypassing the host cell wall barrier. Forms a ribonucleoprotein complex with viral RNA.</text>
</comment>
<protein>
    <recommendedName>
        <fullName evidence="4 12">Movement protein</fullName>
    </recommendedName>
    <alternativeName>
        <fullName evidence="11 12">Cell-to-cell transport protein</fullName>
    </alternativeName>
</protein>
<proteinExistence type="inferred from homology"/>
<evidence type="ECO:0000313" key="13">
    <source>
        <dbReference type="EMBL" id="CAL39165.1"/>
    </source>
</evidence>
<dbReference type="Proteomes" id="UP000202342">
    <property type="component" value="Segment"/>
</dbReference>
<dbReference type="RefSeq" id="YP_001974325.1">
    <property type="nucleotide sequence ID" value="NC_010944.1"/>
</dbReference>
<keyword evidence="8" id="KW-1031">Host cell junction</keyword>
<keyword evidence="10" id="KW-1035">Host cytoplasm</keyword>
<gene>
    <name evidence="12" type="primary">MP</name>
</gene>
<keyword evidence="14" id="KW-1185">Reference proteome</keyword>
<evidence type="ECO:0000256" key="10">
    <source>
        <dbReference type="ARBA" id="ARBA00023200"/>
    </source>
</evidence>
<comment type="similarity">
    <text evidence="3 12">Belongs to the tobamovirus movement protein family.</text>
</comment>
<dbReference type="EMBL" id="AM398436">
    <property type="protein sequence ID" value="CAL39165.1"/>
    <property type="molecule type" value="Genomic_RNA"/>
</dbReference>
<evidence type="ECO:0000256" key="12">
    <source>
        <dbReference type="RuleBase" id="RU004373"/>
    </source>
</evidence>
<dbReference type="GO" id="GO:0003723">
    <property type="term" value="F:RNA binding"/>
    <property type="evidence" value="ECO:0007669"/>
    <property type="project" value="UniProtKB-KW"/>
</dbReference>
<evidence type="ECO:0000256" key="8">
    <source>
        <dbReference type="ARBA" id="ARBA00023081"/>
    </source>
</evidence>
<dbReference type="PRINTS" id="PR00964">
    <property type="entry name" value="MOVEMENT"/>
</dbReference>
<dbReference type="GO" id="GO:0046740">
    <property type="term" value="P:transport of virus in host, cell to cell"/>
    <property type="evidence" value="ECO:0007669"/>
    <property type="project" value="UniProtKB-KW"/>
</dbReference>
<evidence type="ECO:0000256" key="1">
    <source>
        <dbReference type="ARBA" id="ARBA00004133"/>
    </source>
</evidence>
<organism evidence="13 14">
    <name type="scientific">Brugmansia mild mottle virus</name>
    <dbReference type="NCBI Taxonomy" id="402399"/>
    <lineage>
        <taxon>Viruses</taxon>
        <taxon>Riboviria</taxon>
        <taxon>Orthornavirae</taxon>
        <taxon>Kitrinoviricota</taxon>
        <taxon>Alsuviricetes</taxon>
        <taxon>Martellivirales</taxon>
        <taxon>Virgaviridae</taxon>
        <taxon>Tobamovirus</taxon>
        <taxon>Tobamovirus brugmansiae</taxon>
    </lineage>
</organism>
<dbReference type="InterPro" id="IPR001022">
    <property type="entry name" value="TMV_movement"/>
</dbReference>
<reference evidence="13 14" key="1">
    <citation type="journal article" date="2007" name="J. Phytopathol.">
        <title>A Subgroup 1 Tobamovirus Isolated from Brugmansia sp. and its Detection by RT-PCR.</title>
        <authorList>
            <person name="Ilmberger N."/>
            <person name="Willingmann P."/>
            <person name="Adam G."/>
            <person name="Heinze C."/>
        </authorList>
    </citation>
    <scope>NUCLEOTIDE SEQUENCE [LARGE SCALE GENOMIC DNA]</scope>
    <source>
        <strain evidence="13">2373</strain>
    </source>
</reference>
<dbReference type="KEGG" id="vg:10210825"/>
<dbReference type="GO" id="GO:0044219">
    <property type="term" value="C:host cell plasmodesma"/>
    <property type="evidence" value="ECO:0007669"/>
    <property type="project" value="UniProtKB-SubCell"/>
</dbReference>
<keyword evidence="9" id="KW-1037">Host cytoskeleton</keyword>
<evidence type="ECO:0000256" key="7">
    <source>
        <dbReference type="ARBA" id="ARBA00023031"/>
    </source>
</evidence>
<dbReference type="Pfam" id="PF01107">
    <property type="entry name" value="MP"/>
    <property type="match status" value="1"/>
</dbReference>
<evidence type="ECO:0000256" key="4">
    <source>
        <dbReference type="ARBA" id="ARBA00014660"/>
    </source>
</evidence>
<comment type="subcellular location">
    <subcellularLocation>
        <location evidence="2">Host cell junction</location>
        <location evidence="2">Host plasmodesma</location>
    </subcellularLocation>
    <subcellularLocation>
        <location evidence="1">Host cytoplasm</location>
        <location evidence="1">Host cytoskeleton</location>
    </subcellularLocation>
</comment>
<dbReference type="OrthoDB" id="8677at10239"/>